<dbReference type="AlphaFoldDB" id="A0A0A8YQM5"/>
<evidence type="ECO:0000313" key="2">
    <source>
        <dbReference type="EMBL" id="JAD27135.1"/>
    </source>
</evidence>
<sequence length="56" mass="6247">MKRMMRTGPVERESIGPMKRKSDQLNETPNTSVVQPPEISPGDSSPLFSQVLTEEC</sequence>
<reference evidence="2" key="2">
    <citation type="journal article" date="2015" name="Data Brief">
        <title>Shoot transcriptome of the giant reed, Arundo donax.</title>
        <authorList>
            <person name="Barrero R.A."/>
            <person name="Guerrero F.D."/>
            <person name="Moolhuijzen P."/>
            <person name="Goolsby J.A."/>
            <person name="Tidwell J."/>
            <person name="Bellgard S.E."/>
            <person name="Bellgard M.I."/>
        </authorList>
    </citation>
    <scope>NUCLEOTIDE SEQUENCE</scope>
    <source>
        <tissue evidence="2">Shoot tissue taken approximately 20 cm above the soil surface</tissue>
    </source>
</reference>
<organism evidence="2">
    <name type="scientific">Arundo donax</name>
    <name type="common">Giant reed</name>
    <name type="synonym">Donax arundinaceus</name>
    <dbReference type="NCBI Taxonomy" id="35708"/>
    <lineage>
        <taxon>Eukaryota</taxon>
        <taxon>Viridiplantae</taxon>
        <taxon>Streptophyta</taxon>
        <taxon>Embryophyta</taxon>
        <taxon>Tracheophyta</taxon>
        <taxon>Spermatophyta</taxon>
        <taxon>Magnoliopsida</taxon>
        <taxon>Liliopsida</taxon>
        <taxon>Poales</taxon>
        <taxon>Poaceae</taxon>
        <taxon>PACMAD clade</taxon>
        <taxon>Arundinoideae</taxon>
        <taxon>Arundineae</taxon>
        <taxon>Arundo</taxon>
    </lineage>
</organism>
<reference evidence="2" key="1">
    <citation type="submission" date="2014-09" db="EMBL/GenBank/DDBJ databases">
        <authorList>
            <person name="Magalhaes I.L.F."/>
            <person name="Oliveira U."/>
            <person name="Santos F.R."/>
            <person name="Vidigal T.H.D.A."/>
            <person name="Brescovit A.D."/>
            <person name="Santos A.J."/>
        </authorList>
    </citation>
    <scope>NUCLEOTIDE SEQUENCE</scope>
    <source>
        <tissue evidence="2">Shoot tissue taken approximately 20 cm above the soil surface</tissue>
    </source>
</reference>
<name>A0A0A8YQM5_ARUDO</name>
<feature type="region of interest" description="Disordered" evidence="1">
    <location>
        <begin position="1"/>
        <end position="56"/>
    </location>
</feature>
<accession>A0A0A8YQM5</accession>
<dbReference type="EMBL" id="GBRH01270760">
    <property type="protein sequence ID" value="JAD27135.1"/>
    <property type="molecule type" value="Transcribed_RNA"/>
</dbReference>
<proteinExistence type="predicted"/>
<feature type="compositionally biased region" description="Polar residues" evidence="1">
    <location>
        <begin position="42"/>
        <end position="56"/>
    </location>
</feature>
<evidence type="ECO:0000256" key="1">
    <source>
        <dbReference type="SAM" id="MobiDB-lite"/>
    </source>
</evidence>
<feature type="compositionally biased region" description="Polar residues" evidence="1">
    <location>
        <begin position="25"/>
        <end position="34"/>
    </location>
</feature>
<feature type="compositionally biased region" description="Basic and acidic residues" evidence="1">
    <location>
        <begin position="9"/>
        <end position="24"/>
    </location>
</feature>
<protein>
    <submittedName>
        <fullName evidence="2">Uncharacterized protein</fullName>
    </submittedName>
</protein>